<organism evidence="1 2">
    <name type="scientific">Cetraspora pellucida</name>
    <dbReference type="NCBI Taxonomy" id="1433469"/>
    <lineage>
        <taxon>Eukaryota</taxon>
        <taxon>Fungi</taxon>
        <taxon>Fungi incertae sedis</taxon>
        <taxon>Mucoromycota</taxon>
        <taxon>Glomeromycotina</taxon>
        <taxon>Glomeromycetes</taxon>
        <taxon>Diversisporales</taxon>
        <taxon>Gigasporaceae</taxon>
        <taxon>Cetraspora</taxon>
    </lineage>
</organism>
<dbReference type="Proteomes" id="UP000789366">
    <property type="component" value="Unassembled WGS sequence"/>
</dbReference>
<name>A0ACA9MSX5_9GLOM</name>
<protein>
    <submittedName>
        <fullName evidence="1">10874_t:CDS:1</fullName>
    </submittedName>
</protein>
<reference evidence="1" key="1">
    <citation type="submission" date="2021-06" db="EMBL/GenBank/DDBJ databases">
        <authorList>
            <person name="Kallberg Y."/>
            <person name="Tangrot J."/>
            <person name="Rosling A."/>
        </authorList>
    </citation>
    <scope>NUCLEOTIDE SEQUENCE</scope>
    <source>
        <strain evidence="1">28 12/20/2015</strain>
    </source>
</reference>
<feature type="non-terminal residue" evidence="1">
    <location>
        <position position="176"/>
    </location>
</feature>
<evidence type="ECO:0000313" key="1">
    <source>
        <dbReference type="EMBL" id="CAG8611515.1"/>
    </source>
</evidence>
<dbReference type="EMBL" id="CAJVPW010010019">
    <property type="protein sequence ID" value="CAG8611515.1"/>
    <property type="molecule type" value="Genomic_DNA"/>
</dbReference>
<gene>
    <name evidence="1" type="ORF">SPELUC_LOCUS7516</name>
</gene>
<keyword evidence="2" id="KW-1185">Reference proteome</keyword>
<comment type="caution">
    <text evidence="1">The sequence shown here is derived from an EMBL/GenBank/DDBJ whole genome shotgun (WGS) entry which is preliminary data.</text>
</comment>
<sequence length="176" mass="20118">MLWPIRNHTIMCIEQWKVYKKSLAQNVYFSRGPPKEEITGATNMDVVMSSQCGVPTALDDKAIKRFTVRNMVESAAVRDITEASVYEEYALPKLYIKLHYCVSCAIHSHVVRVRSREGRRNRAPPPRVRYNKDGKKINPNVTQKANVQCATTTTQGWQWTQRKISLASSKPHFGPL</sequence>
<accession>A0ACA9MSX5</accession>
<proteinExistence type="predicted"/>
<evidence type="ECO:0000313" key="2">
    <source>
        <dbReference type="Proteomes" id="UP000789366"/>
    </source>
</evidence>